<evidence type="ECO:0000313" key="3">
    <source>
        <dbReference type="Proteomes" id="UP000298347"/>
    </source>
</evidence>
<evidence type="ECO:0000256" key="1">
    <source>
        <dbReference type="SAM" id="Phobius"/>
    </source>
</evidence>
<feature type="transmembrane region" description="Helical" evidence="1">
    <location>
        <begin position="84"/>
        <end position="106"/>
    </location>
</feature>
<keyword evidence="3" id="KW-1185">Reference proteome</keyword>
<name>A0A4Z0GUN0_9BACL</name>
<protein>
    <submittedName>
        <fullName evidence="2">Uncharacterized protein</fullName>
    </submittedName>
</protein>
<comment type="caution">
    <text evidence="2">The sequence shown here is derived from an EMBL/GenBank/DDBJ whole genome shotgun (WGS) entry which is preliminary data.</text>
</comment>
<accession>A0A4Z0GUN0</accession>
<keyword evidence="1" id="KW-1133">Transmembrane helix</keyword>
<dbReference type="RefSeq" id="WP_135347080.1">
    <property type="nucleotide sequence ID" value="NZ_SRJD01000001.1"/>
</dbReference>
<keyword evidence="1" id="KW-0812">Transmembrane</keyword>
<organism evidence="2 3">
    <name type="scientific">Sporolactobacillus shoreae</name>
    <dbReference type="NCBI Taxonomy" id="1465501"/>
    <lineage>
        <taxon>Bacteria</taxon>
        <taxon>Bacillati</taxon>
        <taxon>Bacillota</taxon>
        <taxon>Bacilli</taxon>
        <taxon>Bacillales</taxon>
        <taxon>Sporolactobacillaceae</taxon>
        <taxon>Sporolactobacillus</taxon>
    </lineage>
</organism>
<dbReference type="OrthoDB" id="1683109at2"/>
<reference evidence="2 3" key="1">
    <citation type="journal article" date="2015" name="Int. J. Syst. Evol. Microbiol.">
        <title>Sporolactobacillus shoreae sp. nov. and Sporolactobacillus spathodeae sp. nov., two spore-forming lactic acid bacteria isolated from tree barks in Thailand.</title>
        <authorList>
            <person name="Thamacharoensuk T."/>
            <person name="Kitahara M."/>
            <person name="Ohkuma M."/>
            <person name="Thongchul N."/>
            <person name="Tanasupawat S."/>
        </authorList>
    </citation>
    <scope>NUCLEOTIDE SEQUENCE [LARGE SCALE GENOMIC DNA]</scope>
    <source>
        <strain evidence="2 3">BK92</strain>
    </source>
</reference>
<evidence type="ECO:0000313" key="2">
    <source>
        <dbReference type="EMBL" id="TGB00435.1"/>
    </source>
</evidence>
<feature type="transmembrane region" description="Helical" evidence="1">
    <location>
        <begin position="60"/>
        <end position="78"/>
    </location>
</feature>
<proteinExistence type="predicted"/>
<keyword evidence="1" id="KW-0472">Membrane</keyword>
<dbReference type="EMBL" id="SRJD01000001">
    <property type="protein sequence ID" value="TGB00435.1"/>
    <property type="molecule type" value="Genomic_DNA"/>
</dbReference>
<dbReference type="AlphaFoldDB" id="A0A4Z0GUN0"/>
<sequence>MIEILSIFEQSLSVELVLTSLKSIGLDQKSMMAVPLKQPPRRKKKASVPVSYDGYSRIDLGFILATAFGVIGASVGFRLYWGPIIWGIAASIVGFLIGFAIESFVIKNKKKQISAPKIIIIIRCRNDMQYNVEQILWENQSLGLAVIEC</sequence>
<gene>
    <name evidence="2" type="ORF">E4665_01795</name>
</gene>
<dbReference type="Proteomes" id="UP000298347">
    <property type="component" value="Unassembled WGS sequence"/>
</dbReference>